<sequence>MTGHHLILGELTDAVTGEVLADSHDERYRQKVARILLSEKGYVKAEITPRVPLTAIAGKRRGKIRVAFAVSVDGRIGMIIQYGPGSLVTRHRPALAMSRLLADYQIPVAVVTNGEDVDVLDGFSGNIVGRGFDALPAREALGKIVAGSAFTPISPRRADLESRIVYCYEIDGSCPCDTDICRLDETDED</sequence>
<comment type="caution">
    <text evidence="2">The sequence shown here is derived from an EMBL/GenBank/DDBJ whole genome shotgun (WGS) entry which is preliminary data.</text>
</comment>
<dbReference type="Pfam" id="PF13588">
    <property type="entry name" value="HSDR_N_2"/>
    <property type="match status" value="1"/>
</dbReference>
<dbReference type="OrthoDB" id="5430956at2"/>
<protein>
    <recommendedName>
        <fullName evidence="1">Type I restriction enzyme R protein N-terminal domain-containing protein</fullName>
    </recommendedName>
</protein>
<dbReference type="Proteomes" id="UP000014977">
    <property type="component" value="Unassembled WGS sequence"/>
</dbReference>
<dbReference type="AlphaFoldDB" id="S7TH37"/>
<dbReference type="InterPro" id="IPR029464">
    <property type="entry name" value="HSDR_N"/>
</dbReference>
<name>S7TH37_DESML</name>
<proteinExistence type="predicted"/>
<feature type="domain" description="Type I restriction enzyme R protein N-terminal" evidence="1">
    <location>
        <begin position="24"/>
        <end position="121"/>
    </location>
</feature>
<reference evidence="2 3" key="1">
    <citation type="journal article" date="2013" name="Genome Announc.">
        <title>Draft genome sequences for three mercury-methylating, sulfate-reducing bacteria.</title>
        <authorList>
            <person name="Brown S.D."/>
            <person name="Hurt R.A.Jr."/>
            <person name="Gilmour C.C."/>
            <person name="Elias D.A."/>
        </authorList>
    </citation>
    <scope>NUCLEOTIDE SEQUENCE [LARGE SCALE GENOMIC DNA]</scope>
    <source>
        <strain evidence="2 3">DSM 2059</strain>
    </source>
</reference>
<gene>
    <name evidence="2" type="ORF">dsmv_0625</name>
</gene>
<dbReference type="EMBL" id="ATHJ01000105">
    <property type="protein sequence ID" value="EPR35920.1"/>
    <property type="molecule type" value="Genomic_DNA"/>
</dbReference>
<evidence type="ECO:0000259" key="1">
    <source>
        <dbReference type="Pfam" id="PF13588"/>
    </source>
</evidence>
<evidence type="ECO:0000313" key="2">
    <source>
        <dbReference type="EMBL" id="EPR35920.1"/>
    </source>
</evidence>
<organism evidence="2 3">
    <name type="scientific">Desulfococcus multivorans DSM 2059</name>
    <dbReference type="NCBI Taxonomy" id="1121405"/>
    <lineage>
        <taxon>Bacteria</taxon>
        <taxon>Pseudomonadati</taxon>
        <taxon>Thermodesulfobacteriota</taxon>
        <taxon>Desulfobacteria</taxon>
        <taxon>Desulfobacterales</taxon>
        <taxon>Desulfococcaceae</taxon>
        <taxon>Desulfococcus</taxon>
    </lineage>
</organism>
<dbReference type="eggNOG" id="ENOG5031H6C">
    <property type="taxonomic scope" value="Bacteria"/>
</dbReference>
<accession>S7TH37</accession>
<dbReference type="STRING" id="897.B2D07_15770"/>
<evidence type="ECO:0000313" key="3">
    <source>
        <dbReference type="Proteomes" id="UP000014977"/>
    </source>
</evidence>
<keyword evidence="3" id="KW-1185">Reference proteome</keyword>